<dbReference type="AlphaFoldDB" id="A0A7T8QV78"/>
<evidence type="ECO:0000313" key="1">
    <source>
        <dbReference type="EMBL" id="QQP56241.1"/>
    </source>
</evidence>
<feature type="non-terminal residue" evidence="1">
    <location>
        <position position="177"/>
    </location>
</feature>
<name>A0A7T8QV78_CALRO</name>
<sequence length="177" mass="20459">SQSSSLRYLALSISNTPSNLNDTLRMAKIEKKWVVIDGLAPLDALLGKCIIPTISQDFRLFVLGNHSTPLHSNRILSDWKIICTQPPSLTKDPLLHTTFLKNRLSLWKEGIYGMELFSQVFEWSQTKKNDYKCNLQRLKVLIEKFDTPKVMRQLDLKEFCAFFGEVFEESMDEQTLE</sequence>
<evidence type="ECO:0000313" key="2">
    <source>
        <dbReference type="Proteomes" id="UP000595437"/>
    </source>
</evidence>
<gene>
    <name evidence="1" type="ORF">FKW44_000836</name>
</gene>
<proteinExistence type="predicted"/>
<feature type="non-terminal residue" evidence="1">
    <location>
        <position position="1"/>
    </location>
</feature>
<dbReference type="Proteomes" id="UP000595437">
    <property type="component" value="Chromosome 1"/>
</dbReference>
<keyword evidence="2" id="KW-1185">Reference proteome</keyword>
<reference evidence="2" key="1">
    <citation type="submission" date="2021-01" db="EMBL/GenBank/DDBJ databases">
        <title>Caligus Genome Assembly.</title>
        <authorList>
            <person name="Gallardo-Escarate C."/>
        </authorList>
    </citation>
    <scope>NUCLEOTIDE SEQUENCE [LARGE SCALE GENOMIC DNA]</scope>
</reference>
<protein>
    <submittedName>
        <fullName evidence="1">Uncharacterized protein</fullName>
    </submittedName>
</protein>
<dbReference type="EMBL" id="CP045890">
    <property type="protein sequence ID" value="QQP56241.1"/>
    <property type="molecule type" value="Genomic_DNA"/>
</dbReference>
<accession>A0A7T8QV78</accession>
<organism evidence="1 2">
    <name type="scientific">Caligus rogercresseyi</name>
    <name type="common">Sea louse</name>
    <dbReference type="NCBI Taxonomy" id="217165"/>
    <lineage>
        <taxon>Eukaryota</taxon>
        <taxon>Metazoa</taxon>
        <taxon>Ecdysozoa</taxon>
        <taxon>Arthropoda</taxon>
        <taxon>Crustacea</taxon>
        <taxon>Multicrustacea</taxon>
        <taxon>Hexanauplia</taxon>
        <taxon>Copepoda</taxon>
        <taxon>Siphonostomatoida</taxon>
        <taxon>Caligidae</taxon>
        <taxon>Caligus</taxon>
    </lineage>
</organism>